<dbReference type="InterPro" id="IPR023408">
    <property type="entry name" value="MscS_beta-dom_sf"/>
</dbReference>
<keyword evidence="10" id="KW-1185">Reference proteome</keyword>
<reference evidence="9" key="1">
    <citation type="submission" date="2023-03" db="EMBL/GenBank/DDBJ databases">
        <title>Lomoglobus Profundus gen. nov., sp. nov., a novel member of the phylum Verrucomicrobia, isolated from deep-marine sediment of South China Sea.</title>
        <authorList>
            <person name="Ahmad T."/>
            <person name="Ishaq S.E."/>
            <person name="Wang F."/>
        </authorList>
    </citation>
    <scope>NUCLEOTIDE SEQUENCE</scope>
    <source>
        <strain evidence="9">LMO-M01</strain>
    </source>
</reference>
<feature type="transmembrane region" description="Helical" evidence="7">
    <location>
        <begin position="46"/>
        <end position="65"/>
    </location>
</feature>
<dbReference type="EMBL" id="CP119075">
    <property type="protein sequence ID" value="WED67246.1"/>
    <property type="molecule type" value="Genomic_DNA"/>
</dbReference>
<comment type="subcellular location">
    <subcellularLocation>
        <location evidence="1">Cell membrane</location>
        <topology evidence="1">Multi-pass membrane protein</topology>
    </subcellularLocation>
</comment>
<dbReference type="Gene3D" id="2.30.30.60">
    <property type="match status" value="1"/>
</dbReference>
<organism evidence="9 10">
    <name type="scientific">Synoicihabitans lomoniglobus</name>
    <dbReference type="NCBI Taxonomy" id="2909285"/>
    <lineage>
        <taxon>Bacteria</taxon>
        <taxon>Pseudomonadati</taxon>
        <taxon>Verrucomicrobiota</taxon>
        <taxon>Opitutia</taxon>
        <taxon>Opitutales</taxon>
        <taxon>Opitutaceae</taxon>
        <taxon>Synoicihabitans</taxon>
    </lineage>
</organism>
<dbReference type="KEGG" id="slom:PXH66_10330"/>
<dbReference type="PANTHER" id="PTHR30221">
    <property type="entry name" value="SMALL-CONDUCTANCE MECHANOSENSITIVE CHANNEL"/>
    <property type="match status" value="1"/>
</dbReference>
<evidence type="ECO:0000256" key="6">
    <source>
        <dbReference type="SAM" id="Coils"/>
    </source>
</evidence>
<keyword evidence="6" id="KW-0175">Coiled coil</keyword>
<evidence type="ECO:0000259" key="8">
    <source>
        <dbReference type="Pfam" id="PF00924"/>
    </source>
</evidence>
<feature type="coiled-coil region" evidence="6">
    <location>
        <begin position="290"/>
        <end position="317"/>
    </location>
</feature>
<dbReference type="SUPFAM" id="SSF82689">
    <property type="entry name" value="Mechanosensitive channel protein MscS (YggB), C-terminal domain"/>
    <property type="match status" value="1"/>
</dbReference>
<protein>
    <submittedName>
        <fullName evidence="9">Mechanosensitive ion channel</fullName>
    </submittedName>
</protein>
<dbReference type="AlphaFoldDB" id="A0AAF0I824"/>
<evidence type="ECO:0000256" key="4">
    <source>
        <dbReference type="ARBA" id="ARBA00022989"/>
    </source>
</evidence>
<dbReference type="RefSeq" id="WP_330932352.1">
    <property type="nucleotide sequence ID" value="NZ_CP119075.1"/>
</dbReference>
<dbReference type="GO" id="GO:0008381">
    <property type="term" value="F:mechanosensitive monoatomic ion channel activity"/>
    <property type="evidence" value="ECO:0007669"/>
    <property type="project" value="InterPro"/>
</dbReference>
<gene>
    <name evidence="9" type="ORF">PXH66_10330</name>
</gene>
<sequence>MTEALSSLIPMAITAAVCGIALRLAHWLLLGREQNLGGERALPRQLIMLGLTLASVALLVLSLPVSDSSRNQVLGLVGLLVSGLFAFSSTTLVANLTAGIMLRVTKPFRTGDFIKIDEYFGRVSERGLLDTEVQTEFRDLIAFPHTYLISHPVTTIRASGTIVTTVVSLGYDVHHATVEEHLKAAATATGLEDPFVHITELGNYAVSYRVAGLLTEVKSLLTSRSNLNRHVLDQLHRAGIEIASPTIMNQRRLPDAGQIMPQASDQTATQPIASPESTAETLAFDKADQAEALELRRIAIEEQIKALESQLSGADATRRHEFTTKINALKAERESIVHDTKNLDADT</sequence>
<evidence type="ECO:0000313" key="10">
    <source>
        <dbReference type="Proteomes" id="UP001218638"/>
    </source>
</evidence>
<keyword evidence="4 7" id="KW-1133">Transmembrane helix</keyword>
<keyword evidence="2" id="KW-1003">Cell membrane</keyword>
<dbReference type="GO" id="GO:0005886">
    <property type="term" value="C:plasma membrane"/>
    <property type="evidence" value="ECO:0007669"/>
    <property type="project" value="UniProtKB-SubCell"/>
</dbReference>
<dbReference type="SUPFAM" id="SSF50182">
    <property type="entry name" value="Sm-like ribonucleoproteins"/>
    <property type="match status" value="1"/>
</dbReference>
<feature type="domain" description="Mechanosensitive ion channel MscS" evidence="8">
    <location>
        <begin position="91"/>
        <end position="153"/>
    </location>
</feature>
<dbReference type="InterPro" id="IPR010920">
    <property type="entry name" value="LSM_dom_sf"/>
</dbReference>
<dbReference type="Proteomes" id="UP001218638">
    <property type="component" value="Chromosome"/>
</dbReference>
<dbReference type="Gene3D" id="3.30.70.100">
    <property type="match status" value="1"/>
</dbReference>
<feature type="transmembrane region" description="Helical" evidence="7">
    <location>
        <begin position="77"/>
        <end position="102"/>
    </location>
</feature>
<dbReference type="InterPro" id="IPR006685">
    <property type="entry name" value="MscS_channel_2nd"/>
</dbReference>
<dbReference type="InterPro" id="IPR045275">
    <property type="entry name" value="MscS_archaea/bacteria_type"/>
</dbReference>
<evidence type="ECO:0000313" key="9">
    <source>
        <dbReference type="EMBL" id="WED67246.1"/>
    </source>
</evidence>
<evidence type="ECO:0000256" key="7">
    <source>
        <dbReference type="SAM" id="Phobius"/>
    </source>
</evidence>
<feature type="transmembrane region" description="Helical" evidence="7">
    <location>
        <begin position="6"/>
        <end position="25"/>
    </location>
</feature>
<dbReference type="Pfam" id="PF00924">
    <property type="entry name" value="MS_channel_2nd"/>
    <property type="match status" value="1"/>
</dbReference>
<accession>A0AAF0I824</accession>
<evidence type="ECO:0000256" key="5">
    <source>
        <dbReference type="ARBA" id="ARBA00023136"/>
    </source>
</evidence>
<proteinExistence type="predicted"/>
<name>A0AAF0I824_9BACT</name>
<dbReference type="InterPro" id="IPR011066">
    <property type="entry name" value="MscS_channel_C_sf"/>
</dbReference>
<evidence type="ECO:0000256" key="2">
    <source>
        <dbReference type="ARBA" id="ARBA00022475"/>
    </source>
</evidence>
<evidence type="ECO:0000256" key="1">
    <source>
        <dbReference type="ARBA" id="ARBA00004651"/>
    </source>
</evidence>
<keyword evidence="3 7" id="KW-0812">Transmembrane</keyword>
<dbReference type="PANTHER" id="PTHR30221:SF18">
    <property type="entry name" value="SLL0590 PROTEIN"/>
    <property type="match status" value="1"/>
</dbReference>
<evidence type="ECO:0000256" key="3">
    <source>
        <dbReference type="ARBA" id="ARBA00022692"/>
    </source>
</evidence>
<keyword evidence="5 7" id="KW-0472">Membrane</keyword>